<dbReference type="EMBL" id="UGLJ01000002">
    <property type="protein sequence ID" value="STT96191.1"/>
    <property type="molecule type" value="Genomic_DNA"/>
</dbReference>
<gene>
    <name evidence="5" type="ORF">FXN67_07015</name>
    <name evidence="3" type="ORF">NCTC5051_03862</name>
    <name evidence="2" type="ORF">NCTC5052_04729</name>
    <name evidence="4" type="ORF">NCTC5053_05955</name>
    <name evidence="1" type="ORF">NCTC9645_04227</name>
</gene>
<evidence type="ECO:0000313" key="10">
    <source>
        <dbReference type="Proteomes" id="UP000322977"/>
    </source>
</evidence>
<evidence type="ECO:0000313" key="4">
    <source>
        <dbReference type="EMBL" id="STV56365.1"/>
    </source>
</evidence>
<protein>
    <submittedName>
        <fullName evidence="5">Uncharacterized protein</fullName>
    </submittedName>
</protein>
<dbReference type="RefSeq" id="WP_024622837.1">
    <property type="nucleotide sequence ID" value="NZ_BIGG01000034.1"/>
</dbReference>
<dbReference type="Proteomes" id="UP000250675">
    <property type="component" value="Unassembled WGS sequence"/>
</dbReference>
<accession>A0A0S3FG38</accession>
<evidence type="ECO:0000313" key="8">
    <source>
        <dbReference type="Proteomes" id="UP000254141"/>
    </source>
</evidence>
<dbReference type="Proteomes" id="UP000254141">
    <property type="component" value="Unassembled WGS sequence"/>
</dbReference>
<dbReference type="AlphaFoldDB" id="A0A0S3FG38"/>
<proteinExistence type="predicted"/>
<evidence type="ECO:0000313" key="7">
    <source>
        <dbReference type="Proteomes" id="UP000254103"/>
    </source>
</evidence>
<dbReference type="EMBL" id="VSSY01000004">
    <property type="protein sequence ID" value="TYL81136.1"/>
    <property type="molecule type" value="Genomic_DNA"/>
</dbReference>
<evidence type="ECO:0000313" key="2">
    <source>
        <dbReference type="EMBL" id="STT96191.1"/>
    </source>
</evidence>
<dbReference type="EMBL" id="UASO01000005">
    <property type="protein sequence ID" value="SQC86155.1"/>
    <property type="molecule type" value="Genomic_DNA"/>
</dbReference>
<evidence type="ECO:0000313" key="5">
    <source>
        <dbReference type="EMBL" id="TYL81136.1"/>
    </source>
</evidence>
<name>A0A0S3FG38_KLEPN</name>
<dbReference type="EMBL" id="UGMN01000004">
    <property type="protein sequence ID" value="STV56365.1"/>
    <property type="molecule type" value="Genomic_DNA"/>
</dbReference>
<evidence type="ECO:0000313" key="6">
    <source>
        <dbReference type="Proteomes" id="UP000250675"/>
    </source>
</evidence>
<evidence type="ECO:0000313" key="9">
    <source>
        <dbReference type="Proteomes" id="UP000254387"/>
    </source>
</evidence>
<sequence>MPEYKVAKRSFINGRLHEPGDIVTYDGEPGSNLVSVDASLSEKIVPASAEELTELDDLRKQYEEMFGEAPHFNTKAETLKAKIAERRKELGV</sequence>
<dbReference type="EMBL" id="UGLU01000001">
    <property type="protein sequence ID" value="STU52779.1"/>
    <property type="molecule type" value="Genomic_DNA"/>
</dbReference>
<reference evidence="5 10" key="2">
    <citation type="submission" date="2019-08" db="EMBL/GenBank/DDBJ databases">
        <title>Phenotypic and genetic characterization of extended-spectrum b-lactamase-producing hypermucoviscous Klebsiella pneumoniae from Chile.</title>
        <authorList>
            <person name="Morales-Leon F."/>
            <person name="Caro C."/>
            <person name="Opazo-Capurro A."/>
            <person name="Lincopan N."/>
            <person name="Dominguez-Yevenes M."/>
            <person name="Lima C."/>
            <person name="Bello-Toledo H."/>
            <person name="Gonzalez-Rocha G."/>
        </authorList>
    </citation>
    <scope>NUCLEOTIDE SEQUENCE [LARGE SCALE GENOMIC DNA]</scope>
    <source>
        <strain evidence="5 10">UCO-494</strain>
    </source>
</reference>
<evidence type="ECO:0000313" key="3">
    <source>
        <dbReference type="EMBL" id="STU52779.1"/>
    </source>
</evidence>
<organism evidence="5 10">
    <name type="scientific">Klebsiella pneumoniae</name>
    <dbReference type="NCBI Taxonomy" id="573"/>
    <lineage>
        <taxon>Bacteria</taxon>
        <taxon>Pseudomonadati</taxon>
        <taxon>Pseudomonadota</taxon>
        <taxon>Gammaproteobacteria</taxon>
        <taxon>Enterobacterales</taxon>
        <taxon>Enterobacteriaceae</taxon>
        <taxon>Klebsiella/Raoultella group</taxon>
        <taxon>Klebsiella</taxon>
        <taxon>Klebsiella pneumoniae complex</taxon>
    </lineage>
</organism>
<dbReference type="Proteomes" id="UP000322977">
    <property type="component" value="Unassembled WGS sequence"/>
</dbReference>
<evidence type="ECO:0000313" key="1">
    <source>
        <dbReference type="EMBL" id="SQC86155.1"/>
    </source>
</evidence>
<dbReference type="Proteomes" id="UP000254387">
    <property type="component" value="Unassembled WGS sequence"/>
</dbReference>
<reference evidence="6 7" key="1">
    <citation type="submission" date="2018-06" db="EMBL/GenBank/DDBJ databases">
        <authorList>
            <consortium name="Pathogen Informatics"/>
            <person name="Doyle S."/>
        </authorList>
    </citation>
    <scope>NUCLEOTIDE SEQUENCE [LARGE SCALE GENOMIC DNA]</scope>
    <source>
        <strain evidence="3 8">NCTC5051</strain>
        <strain evidence="2 7">NCTC5052</strain>
        <strain evidence="4 9">NCTC5053</strain>
        <strain evidence="1 6">NCTC9645</strain>
    </source>
</reference>
<dbReference type="Proteomes" id="UP000254103">
    <property type="component" value="Unassembled WGS sequence"/>
</dbReference>